<organism evidence="7 8">
    <name type="scientific">Candidatus Kaiserbacteria bacterium RIFCSPHIGHO2_12_FULL_53_13</name>
    <dbReference type="NCBI Taxonomy" id="1798502"/>
    <lineage>
        <taxon>Bacteria</taxon>
        <taxon>Candidatus Kaiseribacteriota</taxon>
    </lineage>
</organism>
<dbReference type="Gene3D" id="3.40.50.150">
    <property type="entry name" value="Vaccinia Virus protein VP39"/>
    <property type="match status" value="1"/>
</dbReference>
<dbReference type="EMBL" id="MFLP01000027">
    <property type="protein sequence ID" value="OGG69932.1"/>
    <property type="molecule type" value="Genomic_DNA"/>
</dbReference>
<dbReference type="PIRSF" id="PIRSF003085">
    <property type="entry name" value="CMAS"/>
    <property type="match status" value="1"/>
</dbReference>
<dbReference type="GO" id="GO:0008168">
    <property type="term" value="F:methyltransferase activity"/>
    <property type="evidence" value="ECO:0007669"/>
    <property type="project" value="UniProtKB-KW"/>
</dbReference>
<evidence type="ECO:0000256" key="5">
    <source>
        <dbReference type="ARBA" id="ARBA00023098"/>
    </source>
</evidence>
<reference evidence="7 8" key="1">
    <citation type="journal article" date="2016" name="Nat. Commun.">
        <title>Thousands of microbial genomes shed light on interconnected biogeochemical processes in an aquifer system.</title>
        <authorList>
            <person name="Anantharaman K."/>
            <person name="Brown C.T."/>
            <person name="Hug L.A."/>
            <person name="Sharon I."/>
            <person name="Castelle C.J."/>
            <person name="Probst A.J."/>
            <person name="Thomas B.C."/>
            <person name="Singh A."/>
            <person name="Wilkins M.J."/>
            <person name="Karaoz U."/>
            <person name="Brodie E.L."/>
            <person name="Williams K.H."/>
            <person name="Hubbard S.S."/>
            <person name="Banfield J.F."/>
        </authorList>
    </citation>
    <scope>NUCLEOTIDE SEQUENCE [LARGE SCALE GENOMIC DNA]</scope>
</reference>
<evidence type="ECO:0000256" key="4">
    <source>
        <dbReference type="ARBA" id="ARBA00022691"/>
    </source>
</evidence>
<evidence type="ECO:0000256" key="1">
    <source>
        <dbReference type="ARBA" id="ARBA00010815"/>
    </source>
</evidence>
<keyword evidence="3" id="KW-0808">Transferase</keyword>
<dbReference type="InterPro" id="IPR050723">
    <property type="entry name" value="CFA/CMAS"/>
</dbReference>
<comment type="caution">
    <text evidence="7">The sequence shown here is derived from an EMBL/GenBank/DDBJ whole genome shotgun (WGS) entry which is preliminary data.</text>
</comment>
<dbReference type="SUPFAM" id="SSF53335">
    <property type="entry name" value="S-adenosyl-L-methionine-dependent methyltransferases"/>
    <property type="match status" value="1"/>
</dbReference>
<dbReference type="GO" id="GO:0008610">
    <property type="term" value="P:lipid biosynthetic process"/>
    <property type="evidence" value="ECO:0007669"/>
    <property type="project" value="InterPro"/>
</dbReference>
<keyword evidence="5" id="KW-0443">Lipid metabolism</keyword>
<dbReference type="CDD" id="cd02440">
    <property type="entry name" value="AdoMet_MTases"/>
    <property type="match status" value="1"/>
</dbReference>
<dbReference type="NCBIfam" id="NF008686">
    <property type="entry name" value="PRK11705.1"/>
    <property type="match status" value="1"/>
</dbReference>
<evidence type="ECO:0000313" key="7">
    <source>
        <dbReference type="EMBL" id="OGG69932.1"/>
    </source>
</evidence>
<evidence type="ECO:0000256" key="3">
    <source>
        <dbReference type="ARBA" id="ARBA00022679"/>
    </source>
</evidence>
<dbReference type="PANTHER" id="PTHR43667:SF1">
    <property type="entry name" value="CYCLOPROPANE-FATTY-ACYL-PHOSPHOLIPID SYNTHASE"/>
    <property type="match status" value="1"/>
</dbReference>
<dbReference type="InterPro" id="IPR003333">
    <property type="entry name" value="CMAS"/>
</dbReference>
<accession>A0A1F6E9Q5</accession>
<dbReference type="Proteomes" id="UP000176689">
    <property type="component" value="Unassembled WGS sequence"/>
</dbReference>
<gene>
    <name evidence="7" type="ORF">A3F27_02050</name>
</gene>
<proteinExistence type="inferred from homology"/>
<name>A0A1F6E9Q5_9BACT</name>
<dbReference type="InterPro" id="IPR029063">
    <property type="entry name" value="SAM-dependent_MTases_sf"/>
</dbReference>
<comment type="similarity">
    <text evidence="1">Belongs to the CFA/CMAS family.</text>
</comment>
<evidence type="ECO:0000256" key="2">
    <source>
        <dbReference type="ARBA" id="ARBA00022603"/>
    </source>
</evidence>
<dbReference type="GO" id="GO:0032259">
    <property type="term" value="P:methylation"/>
    <property type="evidence" value="ECO:0007669"/>
    <property type="project" value="UniProtKB-KW"/>
</dbReference>
<protein>
    <submittedName>
        <fullName evidence="7">Cyclopropane-fatty-acyl-phospholipid synthase</fullName>
    </submittedName>
</protein>
<sequence>MGSQGLVEQIFRSADIIINGSRPWDIQVHNKGLYDRVLAKGTLGIGESYVDGWWDCEQLDELVSRAIRFGGDKRMALSFSGTLRVIQAKLFNLQTEPRSKKVAREHYDLGNDLYMAFLDPYNQYTCGYFKDTEDLNVAQEQKLDLICRKLELRPADKMLDIGCGWGGFAKWAASHYGCHVTGISISDEQITYAKEFTGGLPVEIVKADYRELKGQYDKILICGMIEHVGHKNYRTIMEVVKKHLLPNGLFLLQTIGRNESKTIGFDPWMEKYVFPNSAIPSLQQIAKASENLFVMEDLHNFGSYYDKTLLLWWKNFDKTWPRFKDEYGDRFYRMFRYYILACAGTFRARKNLLWHIVFTHIEKLGQYKSVR</sequence>
<keyword evidence="4" id="KW-0949">S-adenosyl-L-methionine</keyword>
<evidence type="ECO:0000256" key="6">
    <source>
        <dbReference type="PIRSR" id="PIRSR003085-1"/>
    </source>
</evidence>
<keyword evidence="2" id="KW-0489">Methyltransferase</keyword>
<evidence type="ECO:0000313" key="8">
    <source>
        <dbReference type="Proteomes" id="UP000176689"/>
    </source>
</evidence>
<dbReference type="Pfam" id="PF02353">
    <property type="entry name" value="CMAS"/>
    <property type="match status" value="1"/>
</dbReference>
<dbReference type="PANTHER" id="PTHR43667">
    <property type="entry name" value="CYCLOPROPANE-FATTY-ACYL-PHOSPHOLIPID SYNTHASE"/>
    <property type="match status" value="1"/>
</dbReference>
<feature type="active site" evidence="6">
    <location>
        <position position="342"/>
    </location>
</feature>
<dbReference type="AlphaFoldDB" id="A0A1F6E9Q5"/>